<sequence length="115" mass="13160">MSQLLPAFGIFYLLAWNFNIVHIITCLFQKVSPSLLLIVSYSKDFSNQSLQKQSCACPVSLVCTQESRSFFLAHIPRQNSLQDPKKSAEFHLNDVQFGTLLLVFEHQQHSFNNIL</sequence>
<comment type="caution">
    <text evidence="2">The sequence shown here is derived from an EMBL/GenBank/DDBJ whole genome shotgun (WGS) entry which is preliminary data.</text>
</comment>
<keyword evidence="3" id="KW-1185">Reference proteome</keyword>
<proteinExistence type="predicted"/>
<dbReference type="Proteomes" id="UP000187203">
    <property type="component" value="Unassembled WGS sequence"/>
</dbReference>
<keyword evidence="1" id="KW-0812">Transmembrane</keyword>
<evidence type="ECO:0000313" key="3">
    <source>
        <dbReference type="Proteomes" id="UP000187203"/>
    </source>
</evidence>
<dbReference type="AlphaFoldDB" id="A0A1R3GHG3"/>
<protein>
    <submittedName>
        <fullName evidence="2">Cyclopropane-fatty-acyl-phospholipid synthase</fullName>
    </submittedName>
</protein>
<reference evidence="3" key="1">
    <citation type="submission" date="2013-09" db="EMBL/GenBank/DDBJ databases">
        <title>Corchorus olitorius genome sequencing.</title>
        <authorList>
            <person name="Alam M."/>
            <person name="Haque M.S."/>
            <person name="Islam M.S."/>
            <person name="Emdad E.M."/>
            <person name="Islam M.M."/>
            <person name="Ahmed B."/>
            <person name="Halim A."/>
            <person name="Hossen Q.M.M."/>
            <person name="Hossain M.Z."/>
            <person name="Ahmed R."/>
            <person name="Khan M.M."/>
            <person name="Islam R."/>
            <person name="Rashid M.M."/>
            <person name="Khan S.A."/>
            <person name="Rahman M.S."/>
            <person name="Alam M."/>
            <person name="Yahiya A.S."/>
            <person name="Khan M.S."/>
            <person name="Azam M.S."/>
            <person name="Haque T."/>
            <person name="Lashkar M.Z.H."/>
            <person name="Akhand A.I."/>
            <person name="Morshed G."/>
            <person name="Roy S."/>
            <person name="Uddin K.S."/>
            <person name="Rabeya T."/>
            <person name="Hossain A.S."/>
            <person name="Chowdhury A."/>
            <person name="Snigdha A.R."/>
            <person name="Mortoza M.S."/>
            <person name="Matin S.A."/>
            <person name="Hoque S.M.E."/>
            <person name="Islam M.K."/>
            <person name="Roy D.K."/>
            <person name="Haider R."/>
            <person name="Moosa M.M."/>
            <person name="Elias S.M."/>
            <person name="Hasan A.M."/>
            <person name="Jahan S."/>
            <person name="Shafiuddin M."/>
            <person name="Mahmood N."/>
            <person name="Shommy N.S."/>
        </authorList>
    </citation>
    <scope>NUCLEOTIDE SEQUENCE [LARGE SCALE GENOMIC DNA]</scope>
    <source>
        <strain evidence="3">cv. O-4</strain>
    </source>
</reference>
<evidence type="ECO:0000256" key="1">
    <source>
        <dbReference type="SAM" id="Phobius"/>
    </source>
</evidence>
<keyword evidence="1" id="KW-0472">Membrane</keyword>
<organism evidence="2 3">
    <name type="scientific">Corchorus olitorius</name>
    <dbReference type="NCBI Taxonomy" id="93759"/>
    <lineage>
        <taxon>Eukaryota</taxon>
        <taxon>Viridiplantae</taxon>
        <taxon>Streptophyta</taxon>
        <taxon>Embryophyta</taxon>
        <taxon>Tracheophyta</taxon>
        <taxon>Spermatophyta</taxon>
        <taxon>Magnoliopsida</taxon>
        <taxon>eudicotyledons</taxon>
        <taxon>Gunneridae</taxon>
        <taxon>Pentapetalae</taxon>
        <taxon>rosids</taxon>
        <taxon>malvids</taxon>
        <taxon>Malvales</taxon>
        <taxon>Malvaceae</taxon>
        <taxon>Grewioideae</taxon>
        <taxon>Apeibeae</taxon>
        <taxon>Corchorus</taxon>
    </lineage>
</organism>
<feature type="transmembrane region" description="Helical" evidence="1">
    <location>
        <begin position="6"/>
        <end position="28"/>
    </location>
</feature>
<keyword evidence="1" id="KW-1133">Transmembrane helix</keyword>
<name>A0A1R3GHG3_9ROSI</name>
<accession>A0A1R3GHG3</accession>
<gene>
    <name evidence="2" type="ORF">COLO4_35327</name>
</gene>
<evidence type="ECO:0000313" key="2">
    <source>
        <dbReference type="EMBL" id="OMO57501.1"/>
    </source>
</evidence>
<dbReference type="EMBL" id="AWUE01022529">
    <property type="protein sequence ID" value="OMO57501.1"/>
    <property type="molecule type" value="Genomic_DNA"/>
</dbReference>